<dbReference type="CDD" id="cd00082">
    <property type="entry name" value="HisKA"/>
    <property type="match status" value="1"/>
</dbReference>
<protein>
    <recommendedName>
        <fullName evidence="15">Sensory/regulatory protein RpfC</fullName>
        <ecNumber evidence="3">2.7.13.3</ecNumber>
    </recommendedName>
</protein>
<evidence type="ECO:0000256" key="16">
    <source>
        <dbReference type="PROSITE-ProRule" id="PRU00169"/>
    </source>
</evidence>
<evidence type="ECO:0000256" key="6">
    <source>
        <dbReference type="ARBA" id="ARBA00022679"/>
    </source>
</evidence>
<dbReference type="SUPFAM" id="SSF47226">
    <property type="entry name" value="Histidine-containing phosphotransfer domain, HPT domain"/>
    <property type="match status" value="1"/>
</dbReference>
<evidence type="ECO:0000256" key="11">
    <source>
        <dbReference type="ARBA" id="ARBA00022989"/>
    </source>
</evidence>
<keyword evidence="4" id="KW-1003">Cell membrane</keyword>
<evidence type="ECO:0000256" key="5">
    <source>
        <dbReference type="ARBA" id="ARBA00022553"/>
    </source>
</evidence>
<evidence type="ECO:0000256" key="2">
    <source>
        <dbReference type="ARBA" id="ARBA00004651"/>
    </source>
</evidence>
<dbReference type="InterPro" id="IPR011006">
    <property type="entry name" value="CheY-like_superfamily"/>
</dbReference>
<organism evidence="22 23">
    <name type="scientific">Candidatus Opimibacter skivensis</name>
    <dbReference type="NCBI Taxonomy" id="2982028"/>
    <lineage>
        <taxon>Bacteria</taxon>
        <taxon>Pseudomonadati</taxon>
        <taxon>Bacteroidota</taxon>
        <taxon>Saprospiria</taxon>
        <taxon>Saprospirales</taxon>
        <taxon>Saprospiraceae</taxon>
        <taxon>Candidatus Opimibacter</taxon>
    </lineage>
</organism>
<dbReference type="SUPFAM" id="SSF52172">
    <property type="entry name" value="CheY-like"/>
    <property type="match status" value="1"/>
</dbReference>
<evidence type="ECO:0000256" key="9">
    <source>
        <dbReference type="ARBA" id="ARBA00022777"/>
    </source>
</evidence>
<dbReference type="Proteomes" id="UP000808337">
    <property type="component" value="Unassembled WGS sequence"/>
</dbReference>
<reference evidence="22 23" key="1">
    <citation type="submission" date="2020-10" db="EMBL/GenBank/DDBJ databases">
        <title>Connecting structure to function with the recovery of over 1000 high-quality activated sludge metagenome-assembled genomes encoding full-length rRNA genes using long-read sequencing.</title>
        <authorList>
            <person name="Singleton C.M."/>
            <person name="Petriglieri F."/>
            <person name="Kristensen J.M."/>
            <person name="Kirkegaard R.H."/>
            <person name="Michaelsen T.Y."/>
            <person name="Andersen M.H."/>
            <person name="Karst S.M."/>
            <person name="Dueholm M.S."/>
            <person name="Nielsen P.H."/>
            <person name="Albertsen M."/>
        </authorList>
    </citation>
    <scope>NUCLEOTIDE SEQUENCE [LARGE SCALE GENOMIC DNA]</scope>
    <source>
        <strain evidence="22">Ribe_18-Q3-R11-54_MAXAC.273</strain>
    </source>
</reference>
<dbReference type="PRINTS" id="PR00344">
    <property type="entry name" value="BCTRLSENSOR"/>
</dbReference>
<evidence type="ECO:0000313" key="23">
    <source>
        <dbReference type="Proteomes" id="UP000808337"/>
    </source>
</evidence>
<dbReference type="PROSITE" id="PS50109">
    <property type="entry name" value="HIS_KIN"/>
    <property type="match status" value="1"/>
</dbReference>
<dbReference type="InterPro" id="IPR003661">
    <property type="entry name" value="HisK_dim/P_dom"/>
</dbReference>
<dbReference type="PROSITE" id="PS50110">
    <property type="entry name" value="RESPONSE_REGULATORY"/>
    <property type="match status" value="1"/>
</dbReference>
<dbReference type="InterPro" id="IPR035965">
    <property type="entry name" value="PAS-like_dom_sf"/>
</dbReference>
<evidence type="ECO:0000256" key="17">
    <source>
        <dbReference type="SAM" id="Coils"/>
    </source>
</evidence>
<accession>A0A9D7SVX5</accession>
<feature type="coiled-coil region" evidence="17">
    <location>
        <begin position="132"/>
        <end position="159"/>
    </location>
</feature>
<dbReference type="CDD" id="cd00130">
    <property type="entry name" value="PAS"/>
    <property type="match status" value="2"/>
</dbReference>
<dbReference type="Gene3D" id="1.20.120.160">
    <property type="entry name" value="HPT domain"/>
    <property type="match status" value="1"/>
</dbReference>
<dbReference type="InterPro" id="IPR001789">
    <property type="entry name" value="Sig_transdc_resp-reg_receiver"/>
</dbReference>
<dbReference type="NCBIfam" id="TIGR00229">
    <property type="entry name" value="sensory_box"/>
    <property type="match status" value="2"/>
</dbReference>
<dbReference type="InterPro" id="IPR013767">
    <property type="entry name" value="PAS_fold"/>
</dbReference>
<feature type="domain" description="PAS" evidence="20">
    <location>
        <begin position="319"/>
        <end position="374"/>
    </location>
</feature>
<dbReference type="Gene3D" id="3.30.565.10">
    <property type="entry name" value="Histidine kinase-like ATPase, C-terminal domain"/>
    <property type="match status" value="1"/>
</dbReference>
<evidence type="ECO:0000256" key="12">
    <source>
        <dbReference type="ARBA" id="ARBA00023012"/>
    </source>
</evidence>
<keyword evidence="9" id="KW-0418">Kinase</keyword>
<dbReference type="PANTHER" id="PTHR45339">
    <property type="entry name" value="HYBRID SIGNAL TRANSDUCTION HISTIDINE KINASE J"/>
    <property type="match status" value="1"/>
</dbReference>
<comment type="catalytic activity">
    <reaction evidence="1">
        <text>ATP + protein L-histidine = ADP + protein N-phospho-L-histidine.</text>
        <dbReference type="EC" id="2.7.13.3"/>
    </reaction>
</comment>
<dbReference type="GO" id="GO:0006355">
    <property type="term" value="P:regulation of DNA-templated transcription"/>
    <property type="evidence" value="ECO:0007669"/>
    <property type="project" value="InterPro"/>
</dbReference>
<comment type="caution">
    <text evidence="22">The sequence shown here is derived from an EMBL/GenBank/DDBJ whole genome shotgun (WGS) entry which is preliminary data.</text>
</comment>
<keyword evidence="6" id="KW-0808">Transferase</keyword>
<proteinExistence type="predicted"/>
<dbReference type="InterPro" id="IPR036097">
    <property type="entry name" value="HisK_dim/P_sf"/>
</dbReference>
<feature type="domain" description="PAC" evidence="21">
    <location>
        <begin position="388"/>
        <end position="440"/>
    </location>
</feature>
<evidence type="ECO:0000256" key="8">
    <source>
        <dbReference type="ARBA" id="ARBA00022741"/>
    </source>
</evidence>
<keyword evidence="8" id="KW-0547">Nucleotide-binding</keyword>
<dbReference type="EC" id="2.7.13.3" evidence="3"/>
<dbReference type="CDD" id="cd16922">
    <property type="entry name" value="HATPase_EvgS-ArcB-TorS-like"/>
    <property type="match status" value="1"/>
</dbReference>
<dbReference type="AlphaFoldDB" id="A0A9D7SVX5"/>
<dbReference type="Gene3D" id="3.40.50.2300">
    <property type="match status" value="1"/>
</dbReference>
<evidence type="ECO:0000259" key="20">
    <source>
        <dbReference type="PROSITE" id="PS50112"/>
    </source>
</evidence>
<dbReference type="SMART" id="SM00091">
    <property type="entry name" value="PAS"/>
    <property type="match status" value="2"/>
</dbReference>
<keyword evidence="11" id="KW-1133">Transmembrane helix</keyword>
<dbReference type="GO" id="GO:0000155">
    <property type="term" value="F:phosphorelay sensor kinase activity"/>
    <property type="evidence" value="ECO:0007669"/>
    <property type="project" value="InterPro"/>
</dbReference>
<keyword evidence="5 16" id="KW-0597">Phosphoprotein</keyword>
<dbReference type="InterPro" id="IPR000014">
    <property type="entry name" value="PAS"/>
</dbReference>
<evidence type="ECO:0000259" key="19">
    <source>
        <dbReference type="PROSITE" id="PS50110"/>
    </source>
</evidence>
<keyword evidence="12" id="KW-0902">Two-component regulatory system</keyword>
<comment type="subcellular location">
    <subcellularLocation>
        <location evidence="2">Cell membrane</location>
        <topology evidence="2">Multi-pass membrane protein</topology>
    </subcellularLocation>
</comment>
<dbReference type="InterPro" id="IPR036641">
    <property type="entry name" value="HPT_dom_sf"/>
</dbReference>
<dbReference type="InterPro" id="IPR005467">
    <property type="entry name" value="His_kinase_dom"/>
</dbReference>
<name>A0A9D7SVX5_9BACT</name>
<dbReference type="InterPro" id="IPR000700">
    <property type="entry name" value="PAS-assoc_C"/>
</dbReference>
<evidence type="ECO:0000256" key="1">
    <source>
        <dbReference type="ARBA" id="ARBA00000085"/>
    </source>
</evidence>
<dbReference type="SUPFAM" id="SSF55874">
    <property type="entry name" value="ATPase domain of HSP90 chaperone/DNA topoisomerase II/histidine kinase"/>
    <property type="match status" value="1"/>
</dbReference>
<evidence type="ECO:0000256" key="13">
    <source>
        <dbReference type="ARBA" id="ARBA00023136"/>
    </source>
</evidence>
<gene>
    <name evidence="22" type="ORF">IPP15_09730</name>
</gene>
<dbReference type="PROSITE" id="PS50113">
    <property type="entry name" value="PAC"/>
    <property type="match status" value="2"/>
</dbReference>
<dbReference type="SUPFAM" id="SSF47384">
    <property type="entry name" value="Homodimeric domain of signal transducing histidine kinase"/>
    <property type="match status" value="1"/>
</dbReference>
<dbReference type="EMBL" id="JADKGY010000006">
    <property type="protein sequence ID" value="MBK9982685.1"/>
    <property type="molecule type" value="Genomic_DNA"/>
</dbReference>
<dbReference type="FunFam" id="3.30.565.10:FF:000010">
    <property type="entry name" value="Sensor histidine kinase RcsC"/>
    <property type="match status" value="1"/>
</dbReference>
<evidence type="ECO:0000259" key="21">
    <source>
        <dbReference type="PROSITE" id="PS50113"/>
    </source>
</evidence>
<dbReference type="InterPro" id="IPR003594">
    <property type="entry name" value="HATPase_dom"/>
</dbReference>
<evidence type="ECO:0000256" key="10">
    <source>
        <dbReference type="ARBA" id="ARBA00022840"/>
    </source>
</evidence>
<dbReference type="PANTHER" id="PTHR45339:SF1">
    <property type="entry name" value="HYBRID SIGNAL TRANSDUCTION HISTIDINE KINASE J"/>
    <property type="match status" value="1"/>
</dbReference>
<feature type="domain" description="Response regulatory" evidence="19">
    <location>
        <begin position="722"/>
        <end position="837"/>
    </location>
</feature>
<dbReference type="Pfam" id="PF00072">
    <property type="entry name" value="Response_reg"/>
    <property type="match status" value="1"/>
</dbReference>
<dbReference type="Gene3D" id="1.10.287.130">
    <property type="match status" value="1"/>
</dbReference>
<evidence type="ECO:0000313" key="22">
    <source>
        <dbReference type="EMBL" id="MBK9982685.1"/>
    </source>
</evidence>
<evidence type="ECO:0000259" key="18">
    <source>
        <dbReference type="PROSITE" id="PS50109"/>
    </source>
</evidence>
<dbReference type="SMART" id="SM00388">
    <property type="entry name" value="HisKA"/>
    <property type="match status" value="1"/>
</dbReference>
<dbReference type="PROSITE" id="PS50112">
    <property type="entry name" value="PAS"/>
    <property type="match status" value="2"/>
</dbReference>
<dbReference type="Pfam" id="PF02518">
    <property type="entry name" value="HATPase_c"/>
    <property type="match status" value="1"/>
</dbReference>
<evidence type="ECO:0000256" key="15">
    <source>
        <dbReference type="ARBA" id="ARBA00068150"/>
    </source>
</evidence>
<sequence>MEITLQQEFQYARSLIEASQDPLVTINLEGKITDMNQAIANITGESRKTLRGSEYKEYFTEPQKALKLYQEVFAKGSVTDSPLTLRHKNGRLTDVLFNGWVYKNDTGNIIGAVVVARDIAEQKYAIELRIANKELAFQNDEKEKRAEELSIANKELAFQNNEKEKRAEELGIANKELAFQNDEKEKRAAELSIANKELAFQNNEKEKRAEELGIANKELAFQNNEKEKRAEELGIANTELAFQNDEKEKRAAELSIANKELAFQNDEKEKRAAELSIANKELAFQNDEKEKRAAELVIANKELIYQNDEKEKRTAELRIANYARSLIEASHDPLVTISTEGKITDMNEALANITGVRREDLRGSDFKDYFTEPQKALEVYQEVFKKGYVSDYPLTIMDGKMTDVLFNGSVYKDEQGSVLGAVVVARDITEQKRYEKELTEAKVFAELATSIAEEAKHKAESATQIANDAVKAKQQFLSNMSHEIRTPMNAIIGFTKVVLKTDLNAKQKEYLTAIKMSGDALIVLINDILDLAKVDAGKMTFEQVPFKMALSISAMLHLFETKIQEKNLELVIDYDNNIPEVLVGDPVRLHQIILNLVSNAVKFTNKGKITVSVHLLHEEDKQVTIEFAVTDTGIGITEDKKMKIFENFQQATSGTSRLYGGTGLGLAIVKQLVEPQGGTIQVKSKINEGSTFSFTLTFQKTKDEASLETEIVELDTEIKDIKVLVVEDIALNQLLMKTLLDDFGFECEIAGNGKIAIEKLQSRSYDIILMDLQMPEMNGFEATEYIRNKMKLMIPIIALTADVTTVDLIKCKSVGMNDYIAKPVDERLLYSKIVGLVIKPLTTKAKTENQNTPDAISKCIDLDYLLHRTKSNPTLMMEMISLYLEQTPTLVSAMKQGLLDKDWNSLYSAVHKMIPSFSIMGISSDFEKMAKQVQEYASTQKQSDGIPNLVRQLENICAQACKELEIEYQRIKNTN</sequence>
<dbReference type="Pfam" id="PF00512">
    <property type="entry name" value="HisKA"/>
    <property type="match status" value="1"/>
</dbReference>
<evidence type="ECO:0000256" key="3">
    <source>
        <dbReference type="ARBA" id="ARBA00012438"/>
    </source>
</evidence>
<feature type="modified residue" description="4-aspartylphosphate" evidence="16">
    <location>
        <position position="771"/>
    </location>
</feature>
<feature type="domain" description="PAS" evidence="20">
    <location>
        <begin position="8"/>
        <end position="63"/>
    </location>
</feature>
<dbReference type="SUPFAM" id="SSF55785">
    <property type="entry name" value="PYP-like sensor domain (PAS domain)"/>
    <property type="match status" value="2"/>
</dbReference>
<dbReference type="CDD" id="cd17546">
    <property type="entry name" value="REC_hyHK_CKI1_RcsC-like"/>
    <property type="match status" value="1"/>
</dbReference>
<dbReference type="GO" id="GO:0005524">
    <property type="term" value="F:ATP binding"/>
    <property type="evidence" value="ECO:0007669"/>
    <property type="project" value="UniProtKB-KW"/>
</dbReference>
<feature type="domain" description="Histidine kinase" evidence="18">
    <location>
        <begin position="479"/>
        <end position="700"/>
    </location>
</feature>
<keyword evidence="7" id="KW-0812">Transmembrane</keyword>
<comment type="subunit">
    <text evidence="14">At low DSF concentrations, interacts with RpfF.</text>
</comment>
<keyword evidence="13" id="KW-0472">Membrane</keyword>
<keyword evidence="17" id="KW-0175">Coiled coil</keyword>
<keyword evidence="10" id="KW-0067">ATP-binding</keyword>
<dbReference type="SMART" id="SM00086">
    <property type="entry name" value="PAC"/>
    <property type="match status" value="2"/>
</dbReference>
<feature type="domain" description="PAC" evidence="21">
    <location>
        <begin position="79"/>
        <end position="131"/>
    </location>
</feature>
<dbReference type="InterPro" id="IPR001610">
    <property type="entry name" value="PAC"/>
</dbReference>
<dbReference type="GO" id="GO:0005886">
    <property type="term" value="C:plasma membrane"/>
    <property type="evidence" value="ECO:0007669"/>
    <property type="project" value="UniProtKB-SubCell"/>
</dbReference>
<evidence type="ECO:0000256" key="7">
    <source>
        <dbReference type="ARBA" id="ARBA00022692"/>
    </source>
</evidence>
<dbReference type="Pfam" id="PF00989">
    <property type="entry name" value="PAS"/>
    <property type="match status" value="2"/>
</dbReference>
<dbReference type="InterPro" id="IPR036890">
    <property type="entry name" value="HATPase_C_sf"/>
</dbReference>
<dbReference type="SMART" id="SM00387">
    <property type="entry name" value="HATPase_c"/>
    <property type="match status" value="1"/>
</dbReference>
<evidence type="ECO:0000256" key="4">
    <source>
        <dbReference type="ARBA" id="ARBA00022475"/>
    </source>
</evidence>
<dbReference type="Gene3D" id="3.30.450.20">
    <property type="entry name" value="PAS domain"/>
    <property type="match status" value="2"/>
</dbReference>
<dbReference type="InterPro" id="IPR004358">
    <property type="entry name" value="Sig_transdc_His_kin-like_C"/>
</dbReference>
<evidence type="ECO:0000256" key="14">
    <source>
        <dbReference type="ARBA" id="ARBA00064003"/>
    </source>
</evidence>
<dbReference type="SMART" id="SM00448">
    <property type="entry name" value="REC"/>
    <property type="match status" value="1"/>
</dbReference>
<dbReference type="FunFam" id="1.10.287.130:FF:000002">
    <property type="entry name" value="Two-component osmosensing histidine kinase"/>
    <property type="match status" value="1"/>
</dbReference>